<keyword evidence="2" id="KW-0735">Signal-anchor</keyword>
<evidence type="ECO:0000256" key="4">
    <source>
        <dbReference type="SAM" id="SignalP"/>
    </source>
</evidence>
<protein>
    <recommendedName>
        <fullName evidence="2">Methyltransferase</fullName>
        <ecNumber evidence="2">2.1.1.-</ecNumber>
    </recommendedName>
</protein>
<dbReference type="GO" id="GO:0016020">
    <property type="term" value="C:membrane"/>
    <property type="evidence" value="ECO:0007669"/>
    <property type="project" value="UniProtKB-SubCell"/>
</dbReference>
<reference evidence="5" key="2">
    <citation type="submission" date="2013-04" db="UniProtKB">
        <authorList>
            <consortium name="EnsemblPlants"/>
        </authorList>
    </citation>
    <scope>IDENTIFICATION</scope>
</reference>
<dbReference type="Pfam" id="PF03141">
    <property type="entry name" value="Methyltransf_29"/>
    <property type="match status" value="1"/>
</dbReference>
<dbReference type="AlphaFoldDB" id="J3MFS7"/>
<feature type="region of interest" description="Disordered" evidence="3">
    <location>
        <begin position="215"/>
        <end position="248"/>
    </location>
</feature>
<reference evidence="5" key="1">
    <citation type="journal article" date="2013" name="Nat. Commun.">
        <title>Whole-genome sequencing of Oryza brachyantha reveals mechanisms underlying Oryza genome evolution.</title>
        <authorList>
            <person name="Chen J."/>
            <person name="Huang Q."/>
            <person name="Gao D."/>
            <person name="Wang J."/>
            <person name="Lang Y."/>
            <person name="Liu T."/>
            <person name="Li B."/>
            <person name="Bai Z."/>
            <person name="Luis Goicoechea J."/>
            <person name="Liang C."/>
            <person name="Chen C."/>
            <person name="Zhang W."/>
            <person name="Sun S."/>
            <person name="Liao Y."/>
            <person name="Zhang X."/>
            <person name="Yang L."/>
            <person name="Song C."/>
            <person name="Wang M."/>
            <person name="Shi J."/>
            <person name="Liu G."/>
            <person name="Liu J."/>
            <person name="Zhou H."/>
            <person name="Zhou W."/>
            <person name="Yu Q."/>
            <person name="An N."/>
            <person name="Chen Y."/>
            <person name="Cai Q."/>
            <person name="Wang B."/>
            <person name="Liu B."/>
            <person name="Min J."/>
            <person name="Huang Y."/>
            <person name="Wu H."/>
            <person name="Li Z."/>
            <person name="Zhang Y."/>
            <person name="Yin Y."/>
            <person name="Song W."/>
            <person name="Jiang J."/>
            <person name="Jackson S.A."/>
            <person name="Wing R.A."/>
            <person name="Wang J."/>
            <person name="Chen M."/>
        </authorList>
    </citation>
    <scope>NUCLEOTIDE SEQUENCE [LARGE SCALE GENOMIC DNA]</scope>
    <source>
        <strain evidence="5">cv. IRGC 101232</strain>
    </source>
</reference>
<keyword evidence="4" id="KW-0732">Signal</keyword>
<feature type="signal peptide" evidence="4">
    <location>
        <begin position="1"/>
        <end position="23"/>
    </location>
</feature>
<feature type="region of interest" description="Disordered" evidence="3">
    <location>
        <begin position="101"/>
        <end position="129"/>
    </location>
</feature>
<keyword evidence="6" id="KW-1185">Reference proteome</keyword>
<proteinExistence type="inferred from homology"/>
<dbReference type="GO" id="GO:0032259">
    <property type="term" value="P:methylation"/>
    <property type="evidence" value="ECO:0007669"/>
    <property type="project" value="UniProtKB-KW"/>
</dbReference>
<evidence type="ECO:0000313" key="5">
    <source>
        <dbReference type="EnsemblPlants" id="OB06G28710.1"/>
    </source>
</evidence>
<dbReference type="GO" id="GO:0005802">
    <property type="term" value="C:trans-Golgi network"/>
    <property type="evidence" value="ECO:0007669"/>
    <property type="project" value="TreeGrafter"/>
</dbReference>
<comment type="similarity">
    <text evidence="2">Belongs to the methyltransferase superfamily.</text>
</comment>
<keyword evidence="2" id="KW-0812">Transmembrane</keyword>
<organism evidence="5">
    <name type="scientific">Oryza brachyantha</name>
    <name type="common">malo sina</name>
    <dbReference type="NCBI Taxonomy" id="4533"/>
    <lineage>
        <taxon>Eukaryota</taxon>
        <taxon>Viridiplantae</taxon>
        <taxon>Streptophyta</taxon>
        <taxon>Embryophyta</taxon>
        <taxon>Tracheophyta</taxon>
        <taxon>Spermatophyta</taxon>
        <taxon>Magnoliopsida</taxon>
        <taxon>Liliopsida</taxon>
        <taxon>Poales</taxon>
        <taxon>Poaceae</taxon>
        <taxon>BOP clade</taxon>
        <taxon>Oryzoideae</taxon>
        <taxon>Oryzeae</taxon>
        <taxon>Oryzinae</taxon>
        <taxon>Oryza</taxon>
    </lineage>
</organism>
<accession>J3MFS7</accession>
<keyword evidence="2" id="KW-0808">Transferase</keyword>
<feature type="chain" id="PRO_5003773795" description="Methyltransferase" evidence="4">
    <location>
        <begin position="24"/>
        <end position="248"/>
    </location>
</feature>
<keyword evidence="1 2" id="KW-0489">Methyltransferase</keyword>
<evidence type="ECO:0000313" key="6">
    <source>
        <dbReference type="Proteomes" id="UP000006038"/>
    </source>
</evidence>
<dbReference type="STRING" id="4533.J3MFS7"/>
<dbReference type="Proteomes" id="UP000006038">
    <property type="component" value="Chromosome 6"/>
</dbReference>
<evidence type="ECO:0000256" key="2">
    <source>
        <dbReference type="RuleBase" id="RU366043"/>
    </source>
</evidence>
<comment type="subcellular location">
    <subcellularLocation>
        <location evidence="2">Membrane</location>
        <topology evidence="2">Single-pass type II membrane protein</topology>
    </subcellularLocation>
</comment>
<evidence type="ECO:0000256" key="1">
    <source>
        <dbReference type="ARBA" id="ARBA00022603"/>
    </source>
</evidence>
<name>J3MFS7_ORYBR</name>
<dbReference type="PANTHER" id="PTHR10108">
    <property type="entry name" value="SAM-DEPENDENT METHYLTRANSFERASE"/>
    <property type="match status" value="1"/>
</dbReference>
<dbReference type="HOGENOM" id="CLU_1121566_0_0_1"/>
<keyword evidence="2" id="KW-0325">Glycoprotein</keyword>
<dbReference type="PANTHER" id="PTHR10108:SF1089">
    <property type="entry name" value="METHYLTRANSFERASE"/>
    <property type="match status" value="1"/>
</dbReference>
<dbReference type="GO" id="GO:0008168">
    <property type="term" value="F:methyltransferase activity"/>
    <property type="evidence" value="ECO:0007669"/>
    <property type="project" value="UniProtKB-UniRule"/>
</dbReference>
<dbReference type="GO" id="GO:0005768">
    <property type="term" value="C:endosome"/>
    <property type="evidence" value="ECO:0007669"/>
    <property type="project" value="TreeGrafter"/>
</dbReference>
<dbReference type="Gramene" id="OB06G28710.1">
    <property type="protein sequence ID" value="OB06G28710.1"/>
    <property type="gene ID" value="OB06G28710"/>
</dbReference>
<dbReference type="EnsemblPlants" id="OB06G28710.1">
    <property type="protein sequence ID" value="OB06G28710.1"/>
    <property type="gene ID" value="OB06G28710"/>
</dbReference>
<feature type="compositionally biased region" description="Basic residues" evidence="3">
    <location>
        <begin position="110"/>
        <end position="121"/>
    </location>
</feature>
<sequence>MVVAVGLCCFFYVLGAWQRSGYGQGDKIAMTLNRQTAAACDELVGAVRAGARRAGLHRCPQLRQAPLPAPRVRHGPLVPLPHPSGNGGMYIWRSTGRSGRAATRCSPARRSTRRRTTRLRRATAVPEEAERRGAVARGLRRGARADRRVVRGGNWWWDKHVRAYKKVNRRLDGNRYWNIMDMNVGVGGFAAVVFSRKSWVTNVMPTIAELSTLGSDHSTFGSTPPPLPATGPLVDTTRRRSSQQRWST</sequence>
<dbReference type="InterPro" id="IPR004159">
    <property type="entry name" value="Put_SAM_MeTrfase"/>
</dbReference>
<dbReference type="EC" id="2.1.1.-" evidence="2"/>
<evidence type="ECO:0000256" key="3">
    <source>
        <dbReference type="SAM" id="MobiDB-lite"/>
    </source>
</evidence>